<reference evidence="6 7" key="1">
    <citation type="submission" date="2021-06" db="EMBL/GenBank/DDBJ databases">
        <authorList>
            <person name="Lee D.H."/>
        </authorList>
    </citation>
    <scope>NUCLEOTIDE SEQUENCE [LARGE SCALE GENOMIC DNA]</scope>
    <source>
        <strain evidence="6 7">MMS21-HV4-11</strain>
    </source>
</reference>
<evidence type="ECO:0000256" key="3">
    <source>
        <dbReference type="ARBA" id="ARBA00022989"/>
    </source>
</evidence>
<keyword evidence="4 5" id="KW-0472">Membrane</keyword>
<name>A0ABS6IIZ5_9HYPH</name>
<organism evidence="6 7">
    <name type="scientific">Reyranella humidisoli</name>
    <dbReference type="NCBI Taxonomy" id="2849149"/>
    <lineage>
        <taxon>Bacteria</taxon>
        <taxon>Pseudomonadati</taxon>
        <taxon>Pseudomonadota</taxon>
        <taxon>Alphaproteobacteria</taxon>
        <taxon>Hyphomicrobiales</taxon>
        <taxon>Reyranellaceae</taxon>
        <taxon>Reyranella</taxon>
    </lineage>
</organism>
<evidence type="ECO:0000256" key="1">
    <source>
        <dbReference type="ARBA" id="ARBA00004141"/>
    </source>
</evidence>
<feature type="transmembrane region" description="Helical" evidence="5">
    <location>
        <begin position="12"/>
        <end position="35"/>
    </location>
</feature>
<evidence type="ECO:0000313" key="7">
    <source>
        <dbReference type="Proteomes" id="UP000727907"/>
    </source>
</evidence>
<keyword evidence="7" id="KW-1185">Reference proteome</keyword>
<feature type="transmembrane region" description="Helical" evidence="5">
    <location>
        <begin position="132"/>
        <end position="149"/>
    </location>
</feature>
<evidence type="ECO:0000313" key="6">
    <source>
        <dbReference type="EMBL" id="MBU8874281.1"/>
    </source>
</evidence>
<dbReference type="PANTHER" id="PTHR20855">
    <property type="entry name" value="ADIPOR/PROGESTIN RECEPTOR-RELATED"/>
    <property type="match status" value="1"/>
</dbReference>
<accession>A0ABS6IIZ5</accession>
<dbReference type="InterPro" id="IPR004254">
    <property type="entry name" value="AdipoR/HlyIII-related"/>
</dbReference>
<feature type="transmembrane region" description="Helical" evidence="5">
    <location>
        <begin position="79"/>
        <end position="98"/>
    </location>
</feature>
<dbReference type="Proteomes" id="UP000727907">
    <property type="component" value="Unassembled WGS sequence"/>
</dbReference>
<protein>
    <submittedName>
        <fullName evidence="6">Hemolysin III family protein</fullName>
    </submittedName>
</protein>
<evidence type="ECO:0000256" key="4">
    <source>
        <dbReference type="ARBA" id="ARBA00023136"/>
    </source>
</evidence>
<feature type="transmembrane region" description="Helical" evidence="5">
    <location>
        <begin position="188"/>
        <end position="209"/>
    </location>
</feature>
<feature type="transmembrane region" description="Helical" evidence="5">
    <location>
        <begin position="104"/>
        <end position="125"/>
    </location>
</feature>
<feature type="transmembrane region" description="Helical" evidence="5">
    <location>
        <begin position="47"/>
        <end position="67"/>
    </location>
</feature>
<sequence length="211" mass="22777">MPEQTFDRHLRADAAVHALGLVLGVVGAVAILIVAAQAPGRGQMAPVLVYVVGLLAMLGCSAAYNLRIASPRREWLRRFDHAAIFVMIAGTYTPLTMLKLREPWSSGLTAVMWSAAALGIAAKLLQPRRIESLSVVLYLLMGWIGLFALDELLASVEPTTLLLLLAGGVVYSLGTIFHLSSRLPYQQALWHASVLVAASIHYAAILLLLTR</sequence>
<comment type="caution">
    <text evidence="6">The sequence shown here is derived from an EMBL/GenBank/DDBJ whole genome shotgun (WGS) entry which is preliminary data.</text>
</comment>
<keyword evidence="2 5" id="KW-0812">Transmembrane</keyword>
<dbReference type="EMBL" id="JAHOPB010000001">
    <property type="protein sequence ID" value="MBU8874281.1"/>
    <property type="molecule type" value="Genomic_DNA"/>
</dbReference>
<gene>
    <name evidence="6" type="ORF">KQ910_10935</name>
</gene>
<dbReference type="Pfam" id="PF03006">
    <property type="entry name" value="HlyIII"/>
    <property type="match status" value="1"/>
</dbReference>
<proteinExistence type="predicted"/>
<evidence type="ECO:0000256" key="5">
    <source>
        <dbReference type="SAM" id="Phobius"/>
    </source>
</evidence>
<dbReference type="RefSeq" id="WP_216959519.1">
    <property type="nucleotide sequence ID" value="NZ_JAHOPB010000001.1"/>
</dbReference>
<keyword evidence="3 5" id="KW-1133">Transmembrane helix</keyword>
<dbReference type="PANTHER" id="PTHR20855:SF3">
    <property type="entry name" value="LD03007P"/>
    <property type="match status" value="1"/>
</dbReference>
<evidence type="ECO:0000256" key="2">
    <source>
        <dbReference type="ARBA" id="ARBA00022692"/>
    </source>
</evidence>
<feature type="transmembrane region" description="Helical" evidence="5">
    <location>
        <begin position="161"/>
        <end position="181"/>
    </location>
</feature>
<comment type="subcellular location">
    <subcellularLocation>
        <location evidence="1">Membrane</location>
        <topology evidence="1">Multi-pass membrane protein</topology>
    </subcellularLocation>
</comment>